<gene>
    <name evidence="5" type="ORF">JT362_35030</name>
</gene>
<evidence type="ECO:0000256" key="1">
    <source>
        <dbReference type="ARBA" id="ARBA00037217"/>
    </source>
</evidence>
<evidence type="ECO:0000256" key="3">
    <source>
        <dbReference type="ARBA" id="ARBA00040298"/>
    </source>
</evidence>
<name>A0ABT2JKT8_9PSEU</name>
<dbReference type="EMBL" id="JAFFZE010000043">
    <property type="protein sequence ID" value="MCT2588333.1"/>
    <property type="molecule type" value="Genomic_DNA"/>
</dbReference>
<dbReference type="Gene3D" id="3.50.50.60">
    <property type="entry name" value="FAD/NAD(P)-binding domain"/>
    <property type="match status" value="2"/>
</dbReference>
<evidence type="ECO:0000259" key="4">
    <source>
        <dbReference type="Pfam" id="PF01593"/>
    </source>
</evidence>
<feature type="non-terminal residue" evidence="5">
    <location>
        <position position="1"/>
    </location>
</feature>
<evidence type="ECO:0000256" key="2">
    <source>
        <dbReference type="ARBA" id="ARBA00038825"/>
    </source>
</evidence>
<dbReference type="SUPFAM" id="SSF51905">
    <property type="entry name" value="FAD/NAD(P)-binding domain"/>
    <property type="match status" value="1"/>
</dbReference>
<feature type="domain" description="Amine oxidase" evidence="4">
    <location>
        <begin position="11"/>
        <end position="287"/>
    </location>
</feature>
<dbReference type="Pfam" id="PF01593">
    <property type="entry name" value="Amino_oxidase"/>
    <property type="match status" value="1"/>
</dbReference>
<dbReference type="InterPro" id="IPR002937">
    <property type="entry name" value="Amino_oxidase"/>
</dbReference>
<keyword evidence="6" id="KW-1185">Reference proteome</keyword>
<evidence type="ECO:0000313" key="6">
    <source>
        <dbReference type="Proteomes" id="UP001156441"/>
    </source>
</evidence>
<accession>A0ABT2JKT8</accession>
<dbReference type="RefSeq" id="WP_260196303.1">
    <property type="nucleotide sequence ID" value="NZ_JAFFZE010000043.1"/>
</dbReference>
<sequence>DAVVVGAGPNGLVAANVLADAGWDVLVLEAAEVPGGAVRTAEITAPGFRNDVCSAFYPLGAASPVLAELELERFGLRWRHAPAVLAHVFPDDRHVLLSRDLDRTAGSVAGFDGRDGDAWRAEYARWERMREPLLAAITRPFPPVRAGARLARVLGTAELLRLARMVTLSARRLGAERFSGDGARLLLAGSAMHTDLGPDNAGSGVFGWLLAMLGQDVGFPVPEGGAGRLTDALVARLTARGGRIECGRRVTEVLVARGQAVGVRDAEGELVRARKAVLADVPAPTLYLDLVGVDHLPARFVADLEVFEWDDATIKVDWALSSPIPWTAPEVGQAGTVHLGADLNGLAAISTDLACDRVPDHPFLLLGQMTTADPTRSPTGTESVWAYTHVPRGHHWPPDRLQRHADLIEQVIDQRAPGFRDRILARTIHGPHELETHDPSLVDGAINAGTAAIHQQLFLRPVPGLGRADTPIDHLYLASASAHPGGAVHGAPGSNAAHTALTRHRFTGPAYRATINTAHRALYR</sequence>
<feature type="non-terminal residue" evidence="5">
    <location>
        <position position="524"/>
    </location>
</feature>
<comment type="caution">
    <text evidence="5">The sequence shown here is derived from an EMBL/GenBank/DDBJ whole genome shotgun (WGS) entry which is preliminary data.</text>
</comment>
<reference evidence="5 6" key="1">
    <citation type="submission" date="2021-02" db="EMBL/GenBank/DDBJ databases">
        <title>Actinophytocola xerophila sp. nov., isolated from soil of cotton cropping field.</title>
        <authorList>
            <person name="Huang R."/>
            <person name="Chen X."/>
            <person name="Ge X."/>
            <person name="Liu W."/>
        </authorList>
    </citation>
    <scope>NUCLEOTIDE SEQUENCE [LARGE SCALE GENOMIC DNA]</scope>
    <source>
        <strain evidence="5 6">S1-96</strain>
    </source>
</reference>
<comment type="subunit">
    <text evidence="2">Interacts with COX5B; this interaction may contribute to localize PYROXD2 to the inner face of the inner mitochondrial membrane.</text>
</comment>
<proteinExistence type="predicted"/>
<organism evidence="5 6">
    <name type="scientific">Actinophytocola gossypii</name>
    <dbReference type="NCBI Taxonomy" id="2812003"/>
    <lineage>
        <taxon>Bacteria</taxon>
        <taxon>Bacillati</taxon>
        <taxon>Actinomycetota</taxon>
        <taxon>Actinomycetes</taxon>
        <taxon>Pseudonocardiales</taxon>
        <taxon>Pseudonocardiaceae</taxon>
    </lineage>
</organism>
<dbReference type="PRINTS" id="PR00411">
    <property type="entry name" value="PNDRDTASEI"/>
</dbReference>
<dbReference type="InterPro" id="IPR036188">
    <property type="entry name" value="FAD/NAD-bd_sf"/>
</dbReference>
<dbReference type="Proteomes" id="UP001156441">
    <property type="component" value="Unassembled WGS sequence"/>
</dbReference>
<evidence type="ECO:0000313" key="5">
    <source>
        <dbReference type="EMBL" id="MCT2588333.1"/>
    </source>
</evidence>
<comment type="function">
    <text evidence="1">Probable oxidoreductase that may play a role as regulator of mitochondrial function.</text>
</comment>
<dbReference type="PANTHER" id="PTHR10668:SF105">
    <property type="entry name" value="DEHYDROGENASE-RELATED"/>
    <property type="match status" value="1"/>
</dbReference>
<dbReference type="PANTHER" id="PTHR10668">
    <property type="entry name" value="PHYTOENE DEHYDROGENASE"/>
    <property type="match status" value="1"/>
</dbReference>
<protein>
    <recommendedName>
        <fullName evidence="3">Pyridine nucleotide-disulfide oxidoreductase domain-containing protein 2</fullName>
    </recommendedName>
</protein>